<dbReference type="AlphaFoldDB" id="A0A1G9TS63"/>
<reference evidence="2 3" key="1">
    <citation type="submission" date="2016-10" db="EMBL/GenBank/DDBJ databases">
        <authorList>
            <person name="de Groot N.N."/>
        </authorList>
    </citation>
    <scope>NUCLEOTIDE SEQUENCE [LARGE SCALE GENOMIC DNA]</scope>
    <source>
        <strain evidence="3">EB21,IBRC-M 10013,KCTC 4048</strain>
    </source>
</reference>
<dbReference type="RefSeq" id="WP_089731604.1">
    <property type="nucleotide sequence ID" value="NZ_FNIA01000003.1"/>
</dbReference>
<gene>
    <name evidence="2" type="ORF">SAMN05192554_10394</name>
</gene>
<evidence type="ECO:0000313" key="2">
    <source>
        <dbReference type="EMBL" id="SDM50451.1"/>
    </source>
</evidence>
<evidence type="ECO:0000313" key="3">
    <source>
        <dbReference type="Proteomes" id="UP000199370"/>
    </source>
</evidence>
<dbReference type="STRING" id="996166.SAMN05192554_10394"/>
<sequence length="174" mass="18438">MELTRRDALAALASTGIVVGAGAAAVSRLDDQRAEPAVDVDTLVAVAEVLYPTEVDGVREFVETFAAGRTADRPDYRAGMADALAVVDERAESWFDGPFATLDREDRDATLRQLGADAIPPDPAGRPPARVRYYVVNELLYAFYTSPTGGSLVGTENPIGHPGGTASYQRGPDA</sequence>
<dbReference type="OrthoDB" id="198474at2157"/>
<protein>
    <submittedName>
        <fullName evidence="2">Gluconate 2-dehydrogenase subunit 3</fullName>
    </submittedName>
</protein>
<name>A0A1G9TS63_9EURY</name>
<dbReference type="EMBL" id="FNIA01000003">
    <property type="protein sequence ID" value="SDM50451.1"/>
    <property type="molecule type" value="Genomic_DNA"/>
</dbReference>
<keyword evidence="3" id="KW-1185">Reference proteome</keyword>
<accession>A0A1G9TS63</accession>
<dbReference type="PROSITE" id="PS51318">
    <property type="entry name" value="TAT"/>
    <property type="match status" value="1"/>
</dbReference>
<organism evidence="2 3">
    <name type="scientific">Haloarchaeobius iranensis</name>
    <dbReference type="NCBI Taxonomy" id="996166"/>
    <lineage>
        <taxon>Archaea</taxon>
        <taxon>Methanobacteriati</taxon>
        <taxon>Methanobacteriota</taxon>
        <taxon>Stenosarchaea group</taxon>
        <taxon>Halobacteria</taxon>
        <taxon>Halobacteriales</taxon>
        <taxon>Halorubellaceae</taxon>
        <taxon>Haloarchaeobius</taxon>
    </lineage>
</organism>
<dbReference type="Pfam" id="PF13618">
    <property type="entry name" value="Gluconate_2-dh3"/>
    <property type="match status" value="1"/>
</dbReference>
<evidence type="ECO:0000256" key="1">
    <source>
        <dbReference type="SAM" id="MobiDB-lite"/>
    </source>
</evidence>
<dbReference type="Proteomes" id="UP000199370">
    <property type="component" value="Unassembled WGS sequence"/>
</dbReference>
<dbReference type="InterPro" id="IPR006311">
    <property type="entry name" value="TAT_signal"/>
</dbReference>
<feature type="region of interest" description="Disordered" evidence="1">
    <location>
        <begin position="154"/>
        <end position="174"/>
    </location>
</feature>
<proteinExistence type="predicted"/>
<dbReference type="InterPro" id="IPR027056">
    <property type="entry name" value="Gluconate_2DH_su3"/>
</dbReference>